<evidence type="ECO:0000313" key="3">
    <source>
        <dbReference type="Proteomes" id="UP000000331"/>
    </source>
</evidence>
<dbReference type="GeneID" id="10359134"/>
<evidence type="ECO:0000259" key="1">
    <source>
        <dbReference type="PROSITE" id="PS51782"/>
    </source>
</evidence>
<dbReference type="InterPro" id="IPR018392">
    <property type="entry name" value="LysM"/>
</dbReference>
<dbReference type="InterPro" id="IPR020288">
    <property type="entry name" value="Sheath_initiator"/>
</dbReference>
<dbReference type="OrthoDB" id="7416at10239"/>
<dbReference type="PROSITE" id="PS51782">
    <property type="entry name" value="LYSM"/>
    <property type="match status" value="1"/>
</dbReference>
<feature type="domain" description="LysM" evidence="1">
    <location>
        <begin position="4"/>
        <end position="64"/>
    </location>
</feature>
<dbReference type="EMBL" id="HM242243">
    <property type="protein sequence ID" value="ADJ53138.1"/>
    <property type="molecule type" value="Genomic_DNA"/>
</dbReference>
<evidence type="ECO:0000313" key="2">
    <source>
        <dbReference type="EMBL" id="ADJ53138.1"/>
    </source>
</evidence>
<dbReference type="Gene3D" id="3.10.350.10">
    <property type="entry name" value="LysM domain"/>
    <property type="match status" value="1"/>
</dbReference>
<organism evidence="2 3">
    <name type="scientific">Brochothrix phage A9</name>
    <dbReference type="NCBI Taxonomy" id="857312"/>
    <lineage>
        <taxon>Viruses</taxon>
        <taxon>Duplodnaviria</taxon>
        <taxon>Heunggongvirae</taxon>
        <taxon>Uroviricota</taxon>
        <taxon>Caudoviricetes</taxon>
        <taxon>Herelleviridae</taxon>
        <taxon>Klumppvirus</taxon>
        <taxon>Klumppvirus A9</taxon>
    </lineage>
</organism>
<proteinExistence type="predicted"/>
<dbReference type="Proteomes" id="UP000000331">
    <property type="component" value="Segment"/>
</dbReference>
<dbReference type="KEGG" id="vg:10359134"/>
<dbReference type="InterPro" id="IPR036779">
    <property type="entry name" value="LysM_dom_sf"/>
</dbReference>
<keyword evidence="3" id="KW-1185">Reference proteome</keyword>
<name>D9J0Q1_9CAUD</name>
<sequence length="231" mass="25699">MRYKQYVICQGDTMQSIAQHIIGDQSQWVDLVKFNQLKYPYLVPSNEDKEGRTTVLTIGDVLTIPIVDGTVIETVKVGYNERNLVTNYAMGADLNITSDLTDMWTRGGSDEVFALNEKGNILDTVAGYDNLTQAIYTRLATRKGTLPLHPEFGNDLVTYLGKTNTVAVGYLIRTEVERVLLGDPRIQKVEVAKTMIETDNFSCTINVTPINAEEQVSLVLNMNSTGSIQLK</sequence>
<protein>
    <submittedName>
        <fullName evidence="2">Gp104</fullName>
    </submittedName>
</protein>
<dbReference type="Gene3D" id="3.10.450.40">
    <property type="match status" value="1"/>
</dbReference>
<reference evidence="2 3" key="1">
    <citation type="journal article" date="2010" name="J. Bacteriol.">
        <title>Brochothrix thermosphacta bacteriophages feature heterogeneous and highly mosaic genomes and utilize unique prophage insertion sites.</title>
        <authorList>
            <person name="Kilcher S."/>
            <person name="Loessner M.J."/>
            <person name="Klumpp J."/>
        </authorList>
    </citation>
    <scope>NUCLEOTIDE SEQUENCE [LARGE SCALE GENOMIC DNA]</scope>
</reference>
<dbReference type="SUPFAM" id="SSF160719">
    <property type="entry name" value="gpW/gp25-like"/>
    <property type="match status" value="1"/>
</dbReference>
<dbReference type="RefSeq" id="YP_004301437.1">
    <property type="nucleotide sequence ID" value="NC_015253.1"/>
</dbReference>
<dbReference type="Pfam" id="PF10934">
    <property type="entry name" value="Sheath_initiator"/>
    <property type="match status" value="1"/>
</dbReference>
<accession>D9J0Q1</accession>